<keyword evidence="1" id="KW-0472">Membrane</keyword>
<proteinExistence type="predicted"/>
<evidence type="ECO:0000313" key="3">
    <source>
        <dbReference type="Proteomes" id="UP000199600"/>
    </source>
</evidence>
<evidence type="ECO:0000313" key="2">
    <source>
        <dbReference type="EMBL" id="SBT06249.1"/>
    </source>
</evidence>
<dbReference type="RefSeq" id="WP_222102128.1">
    <property type="nucleotide sequence ID" value="NZ_FLQY01000094.1"/>
</dbReference>
<keyword evidence="3" id="KW-1185">Reference proteome</keyword>
<reference evidence="2 3" key="1">
    <citation type="submission" date="2016-06" db="EMBL/GenBank/DDBJ databases">
        <authorList>
            <person name="Kjaerup R.B."/>
            <person name="Dalgaard T.S."/>
            <person name="Juul-Madsen H.R."/>
        </authorList>
    </citation>
    <scope>NUCLEOTIDE SEQUENCE [LARGE SCALE GENOMIC DNA]</scope>
    <source>
        <strain evidence="2">2</strain>
    </source>
</reference>
<accession>A0A1A8XM50</accession>
<gene>
    <name evidence="2" type="ORF">PROAA_1830002</name>
</gene>
<evidence type="ECO:0000256" key="1">
    <source>
        <dbReference type="SAM" id="Phobius"/>
    </source>
</evidence>
<organism evidence="2 3">
    <name type="scientific">Candidatus Propionivibrio aalborgensis</name>
    <dbReference type="NCBI Taxonomy" id="1860101"/>
    <lineage>
        <taxon>Bacteria</taxon>
        <taxon>Pseudomonadati</taxon>
        <taxon>Pseudomonadota</taxon>
        <taxon>Betaproteobacteria</taxon>
        <taxon>Rhodocyclales</taxon>
        <taxon>Rhodocyclaceae</taxon>
        <taxon>Propionivibrio</taxon>
    </lineage>
</organism>
<feature type="transmembrane region" description="Helical" evidence="1">
    <location>
        <begin position="6"/>
        <end position="25"/>
    </location>
</feature>
<dbReference type="EMBL" id="FLQY01000094">
    <property type="protein sequence ID" value="SBT06249.1"/>
    <property type="molecule type" value="Genomic_DNA"/>
</dbReference>
<keyword evidence="1" id="KW-1133">Transmembrane helix</keyword>
<sequence>MVHIQAVIGFLILVALAVFFWRRYGIGSGRAFGNRLAAHNGIPKNTFYYLLENGVKGSSREFLASLEQSNLSLDQASVAIAPSLSRGIERLEARFGTQEMYDKAKPIVARLLAESEQKT</sequence>
<dbReference type="Proteomes" id="UP000199600">
    <property type="component" value="Unassembled WGS sequence"/>
</dbReference>
<name>A0A1A8XM50_9RHOO</name>
<dbReference type="AlphaFoldDB" id="A0A1A8XM50"/>
<protein>
    <submittedName>
        <fullName evidence="2">Uncharacterized protein</fullName>
    </submittedName>
</protein>
<keyword evidence="1" id="KW-0812">Transmembrane</keyword>